<accession>A0A4Z2GY13</accession>
<comment type="caution">
    <text evidence="1">The sequence shown here is derived from an EMBL/GenBank/DDBJ whole genome shotgun (WGS) entry which is preliminary data.</text>
</comment>
<evidence type="ECO:0000313" key="2">
    <source>
        <dbReference type="Proteomes" id="UP000314294"/>
    </source>
</evidence>
<reference evidence="1 2" key="1">
    <citation type="submission" date="2019-03" db="EMBL/GenBank/DDBJ databases">
        <title>First draft genome of Liparis tanakae, snailfish: a comprehensive survey of snailfish specific genes.</title>
        <authorList>
            <person name="Kim W."/>
            <person name="Song I."/>
            <person name="Jeong J.-H."/>
            <person name="Kim D."/>
            <person name="Kim S."/>
            <person name="Ryu S."/>
            <person name="Song J.Y."/>
            <person name="Lee S.K."/>
        </authorList>
    </citation>
    <scope>NUCLEOTIDE SEQUENCE [LARGE SCALE GENOMIC DNA]</scope>
    <source>
        <tissue evidence="1">Muscle</tissue>
    </source>
</reference>
<protein>
    <submittedName>
        <fullName evidence="1">Uncharacterized protein</fullName>
    </submittedName>
</protein>
<keyword evidence="2" id="KW-1185">Reference proteome</keyword>
<gene>
    <name evidence="1" type="ORF">EYF80_032125</name>
</gene>
<dbReference type="EMBL" id="SRLO01000399">
    <property type="protein sequence ID" value="TNN57663.1"/>
    <property type="molecule type" value="Genomic_DNA"/>
</dbReference>
<sequence length="139" mass="14900">MLLVCLQLPQCGLHLHARAEGPAGLARPLHLAVRRGPSLVASCVTSSTRSLLRAAGVTAAPSLERNRRSDIEEKVSNKYPGTKMSHGIEIRVCISAAHCTPYGAKALKRSPAPTHLALWRQQLVGGLLVQAEVVWQRGG</sequence>
<dbReference type="Proteomes" id="UP000314294">
    <property type="component" value="Unassembled WGS sequence"/>
</dbReference>
<organism evidence="1 2">
    <name type="scientific">Liparis tanakae</name>
    <name type="common">Tanaka's snailfish</name>
    <dbReference type="NCBI Taxonomy" id="230148"/>
    <lineage>
        <taxon>Eukaryota</taxon>
        <taxon>Metazoa</taxon>
        <taxon>Chordata</taxon>
        <taxon>Craniata</taxon>
        <taxon>Vertebrata</taxon>
        <taxon>Euteleostomi</taxon>
        <taxon>Actinopterygii</taxon>
        <taxon>Neopterygii</taxon>
        <taxon>Teleostei</taxon>
        <taxon>Neoteleostei</taxon>
        <taxon>Acanthomorphata</taxon>
        <taxon>Eupercaria</taxon>
        <taxon>Perciformes</taxon>
        <taxon>Cottioidei</taxon>
        <taxon>Cottales</taxon>
        <taxon>Liparidae</taxon>
        <taxon>Liparis</taxon>
    </lineage>
</organism>
<dbReference type="AlphaFoldDB" id="A0A4Z2GY13"/>
<evidence type="ECO:0000313" key="1">
    <source>
        <dbReference type="EMBL" id="TNN57663.1"/>
    </source>
</evidence>
<proteinExistence type="predicted"/>
<name>A0A4Z2GY13_9TELE</name>